<keyword evidence="3 8" id="KW-0812">Transmembrane</keyword>
<dbReference type="InterPro" id="IPR006312">
    <property type="entry name" value="TatA/E"/>
</dbReference>
<reference evidence="10 11" key="1">
    <citation type="submission" date="2018-08" db="EMBL/GenBank/DDBJ databases">
        <title>Draft genome sequence of Rhodobacter sphaeroides FY.</title>
        <authorList>
            <person name="Rayyan A."/>
            <person name="Meyer T.E."/>
            <person name="Kyndt J.A."/>
        </authorList>
    </citation>
    <scope>NUCLEOTIDE SEQUENCE [LARGE SCALE GENOMIC DNA]</scope>
    <source>
        <strain evidence="10 11">FY</strain>
    </source>
</reference>
<accession>A0AAX1UJV8</accession>
<gene>
    <name evidence="8" type="primary">tatA</name>
    <name evidence="10" type="ORF">D1114_11975</name>
</gene>
<sequence>MLNNIGLPGLLVIAAAIIVLFGKGKVSSMMGELGRGISAFKQGLQDPPAEPAAAEPPREIKDA</sequence>
<name>A0AAX1UJV8_CERSP</name>
<dbReference type="Pfam" id="PF02416">
    <property type="entry name" value="TatA_B_E"/>
    <property type="match status" value="1"/>
</dbReference>
<evidence type="ECO:0000256" key="5">
    <source>
        <dbReference type="ARBA" id="ARBA00022989"/>
    </source>
</evidence>
<evidence type="ECO:0000256" key="2">
    <source>
        <dbReference type="ARBA" id="ARBA00022448"/>
    </source>
</evidence>
<feature type="transmembrane region" description="Helical" evidence="8">
    <location>
        <begin position="6"/>
        <end position="22"/>
    </location>
</feature>
<keyword evidence="2 8" id="KW-0813">Transport</keyword>
<comment type="subcellular location">
    <subcellularLocation>
        <location evidence="8">Cell membrane</location>
        <topology evidence="8">Single-pass membrane protein</topology>
    </subcellularLocation>
    <subcellularLocation>
        <location evidence="1">Membrane</location>
        <topology evidence="1">Single-pass membrane protein</topology>
    </subcellularLocation>
</comment>
<evidence type="ECO:0000256" key="6">
    <source>
        <dbReference type="ARBA" id="ARBA00023010"/>
    </source>
</evidence>
<dbReference type="GeneID" id="3721377"/>
<keyword evidence="7 8" id="KW-0472">Membrane</keyword>
<dbReference type="GO" id="GO:0033281">
    <property type="term" value="C:TAT protein transport complex"/>
    <property type="evidence" value="ECO:0007669"/>
    <property type="project" value="UniProtKB-UniRule"/>
</dbReference>
<dbReference type="InterPro" id="IPR003369">
    <property type="entry name" value="TatA/B/E"/>
</dbReference>
<dbReference type="AlphaFoldDB" id="A0AAX1UJV8"/>
<dbReference type="HAMAP" id="MF_00236">
    <property type="entry name" value="TatA_E"/>
    <property type="match status" value="1"/>
</dbReference>
<evidence type="ECO:0000313" key="10">
    <source>
        <dbReference type="EMBL" id="RHZ94460.1"/>
    </source>
</evidence>
<dbReference type="Gene3D" id="1.20.5.3310">
    <property type="match status" value="1"/>
</dbReference>
<keyword evidence="5 8" id="KW-1133">Transmembrane helix</keyword>
<feature type="region of interest" description="Disordered" evidence="9">
    <location>
        <begin position="41"/>
        <end position="63"/>
    </location>
</feature>
<proteinExistence type="inferred from homology"/>
<dbReference type="EMBL" id="QWGP01000012">
    <property type="protein sequence ID" value="RHZ94460.1"/>
    <property type="molecule type" value="Genomic_DNA"/>
</dbReference>
<evidence type="ECO:0000256" key="4">
    <source>
        <dbReference type="ARBA" id="ARBA00022927"/>
    </source>
</evidence>
<dbReference type="GO" id="GO:0043953">
    <property type="term" value="P:protein transport by the Tat complex"/>
    <property type="evidence" value="ECO:0007669"/>
    <property type="project" value="UniProtKB-UniRule"/>
</dbReference>
<evidence type="ECO:0000256" key="1">
    <source>
        <dbReference type="ARBA" id="ARBA00004167"/>
    </source>
</evidence>
<comment type="caution">
    <text evidence="10">The sequence shown here is derived from an EMBL/GenBank/DDBJ whole genome shotgun (WGS) entry which is preliminary data.</text>
</comment>
<keyword evidence="8" id="KW-1003">Cell membrane</keyword>
<dbReference type="GO" id="GO:0008320">
    <property type="term" value="F:protein transmembrane transporter activity"/>
    <property type="evidence" value="ECO:0007669"/>
    <property type="project" value="UniProtKB-UniRule"/>
</dbReference>
<organism evidence="10 11">
    <name type="scientific">Cereibacter sphaeroides</name>
    <name type="common">Rhodobacter sphaeroides</name>
    <dbReference type="NCBI Taxonomy" id="1063"/>
    <lineage>
        <taxon>Bacteria</taxon>
        <taxon>Pseudomonadati</taxon>
        <taxon>Pseudomonadota</taxon>
        <taxon>Alphaproteobacteria</taxon>
        <taxon>Rhodobacterales</taxon>
        <taxon>Paracoccaceae</taxon>
        <taxon>Cereibacter</taxon>
    </lineage>
</organism>
<keyword evidence="6 8" id="KW-0811">Translocation</keyword>
<evidence type="ECO:0000313" key="11">
    <source>
        <dbReference type="Proteomes" id="UP000266305"/>
    </source>
</evidence>
<evidence type="ECO:0000256" key="3">
    <source>
        <dbReference type="ARBA" id="ARBA00022692"/>
    </source>
</evidence>
<evidence type="ECO:0000256" key="9">
    <source>
        <dbReference type="SAM" id="MobiDB-lite"/>
    </source>
</evidence>
<comment type="function">
    <text evidence="8">Part of the twin-arginine translocation (Tat) system that transports large folded proteins containing a characteristic twin-arginine motif in their signal peptide across membranes. TatA could form the protein-conducting channel of the Tat system.</text>
</comment>
<evidence type="ECO:0000256" key="8">
    <source>
        <dbReference type="HAMAP-Rule" id="MF_00236"/>
    </source>
</evidence>
<keyword evidence="4 8" id="KW-0653">Protein transport</keyword>
<evidence type="ECO:0000256" key="7">
    <source>
        <dbReference type="ARBA" id="ARBA00023136"/>
    </source>
</evidence>
<dbReference type="RefSeq" id="WP_009561292.1">
    <property type="nucleotide sequence ID" value="NZ_BJXO01000016.1"/>
</dbReference>
<comment type="similarity">
    <text evidence="8">Belongs to the TatA/E family.</text>
</comment>
<dbReference type="Proteomes" id="UP000266305">
    <property type="component" value="Unassembled WGS sequence"/>
</dbReference>
<comment type="subunit">
    <text evidence="8">The Tat system comprises two distinct complexes: a TatABC complex, containing multiple copies of TatA, TatB and TatC subunits, and a separate TatA complex, containing only TatA subunits. Substrates initially bind to the TatABC complex, which probably triggers association of the separate TatA complex to form the active translocon.</text>
</comment>
<protein>
    <recommendedName>
        <fullName evidence="8">Sec-independent protein translocase protein TatA</fullName>
    </recommendedName>
</protein>